<name>A0A918TCK2_9ACTN</name>
<dbReference type="SUPFAM" id="SSF103032">
    <property type="entry name" value="Hypothetical protein YwqG"/>
    <property type="match status" value="1"/>
</dbReference>
<feature type="region of interest" description="Disordered" evidence="1">
    <location>
        <begin position="134"/>
        <end position="154"/>
    </location>
</feature>
<dbReference type="AlphaFoldDB" id="A0A918TCK2"/>
<reference evidence="2" key="2">
    <citation type="submission" date="2020-09" db="EMBL/GenBank/DDBJ databases">
        <authorList>
            <person name="Sun Q."/>
            <person name="Ohkuma M."/>
        </authorList>
    </citation>
    <scope>NUCLEOTIDE SEQUENCE</scope>
    <source>
        <strain evidence="2">JCM 4518</strain>
    </source>
</reference>
<accession>A0A918TCK2</accession>
<dbReference type="Gene3D" id="2.30.320.10">
    <property type="entry name" value="YwqG-like"/>
    <property type="match status" value="1"/>
</dbReference>
<evidence type="ECO:0000313" key="2">
    <source>
        <dbReference type="EMBL" id="GHB08025.1"/>
    </source>
</evidence>
<proteinExistence type="predicted"/>
<organism evidence="2 3">
    <name type="scientific">Streptomyces termitum</name>
    <dbReference type="NCBI Taxonomy" id="67368"/>
    <lineage>
        <taxon>Bacteria</taxon>
        <taxon>Bacillati</taxon>
        <taxon>Actinomycetota</taxon>
        <taxon>Actinomycetes</taxon>
        <taxon>Kitasatosporales</taxon>
        <taxon>Streptomycetaceae</taxon>
        <taxon>Streptomyces</taxon>
    </lineage>
</organism>
<sequence>MTKAQRIAGFRATGGSGTAPTTRFGGRPAWLAGPQRPVSAAWGRPMRFIGQIALGPVLGPVGEGRLAYLFVTHADHGEDFFDPDVIDPEGGENAVIVQPGGAHDGPVLPLTAGPTLYDGTGAPAAYTPDLRPAEETGDGDRIGGTPSFFQGDPHPGDDSWRLLLQLDTNWTPFRLHLGAAPRLFAFVSADGTRGRLLVQDS</sequence>
<comment type="caution">
    <text evidence="2">The sequence shown here is derived from an EMBL/GenBank/DDBJ whole genome shotgun (WGS) entry which is preliminary data.</text>
</comment>
<keyword evidence="3" id="KW-1185">Reference proteome</keyword>
<dbReference type="InterPro" id="IPR035948">
    <property type="entry name" value="YwqG-like_sf"/>
</dbReference>
<evidence type="ECO:0000256" key="1">
    <source>
        <dbReference type="SAM" id="MobiDB-lite"/>
    </source>
</evidence>
<evidence type="ECO:0008006" key="4">
    <source>
        <dbReference type="Google" id="ProtNLM"/>
    </source>
</evidence>
<dbReference type="RefSeq" id="WP_189982941.1">
    <property type="nucleotide sequence ID" value="NZ_BMUL01000023.1"/>
</dbReference>
<gene>
    <name evidence="2" type="ORF">GCM10010305_58820</name>
</gene>
<dbReference type="EMBL" id="BMUL01000023">
    <property type="protein sequence ID" value="GHB08025.1"/>
    <property type="molecule type" value="Genomic_DNA"/>
</dbReference>
<dbReference type="Proteomes" id="UP000644020">
    <property type="component" value="Unassembled WGS sequence"/>
</dbReference>
<protein>
    <recommendedName>
        <fullName evidence="4">DUF1963 domain-containing protein</fullName>
    </recommendedName>
</protein>
<evidence type="ECO:0000313" key="3">
    <source>
        <dbReference type="Proteomes" id="UP000644020"/>
    </source>
</evidence>
<reference evidence="2" key="1">
    <citation type="journal article" date="2014" name="Int. J. Syst. Evol. Microbiol.">
        <title>Complete genome sequence of Corynebacterium casei LMG S-19264T (=DSM 44701T), isolated from a smear-ripened cheese.</title>
        <authorList>
            <consortium name="US DOE Joint Genome Institute (JGI-PGF)"/>
            <person name="Walter F."/>
            <person name="Albersmeier A."/>
            <person name="Kalinowski J."/>
            <person name="Ruckert C."/>
        </authorList>
    </citation>
    <scope>NUCLEOTIDE SEQUENCE</scope>
    <source>
        <strain evidence="2">JCM 4518</strain>
    </source>
</reference>
<feature type="region of interest" description="Disordered" evidence="1">
    <location>
        <begin position="1"/>
        <end position="28"/>
    </location>
</feature>